<organism evidence="1 2">
    <name type="scientific">Bacteriophage Lily</name>
    <dbReference type="NCBI Taxonomy" id="1589751"/>
    <lineage>
        <taxon>Viruses</taxon>
        <taxon>Duplodnaviria</taxon>
        <taxon>Heunggongvirae</taxon>
        <taxon>Uroviricota</taxon>
        <taxon>Caudoviricetes</taxon>
        <taxon>Lilyvirus</taxon>
        <taxon>Lilyvirus lily</taxon>
    </lineage>
</organism>
<accession>A0A0C5AJ59</accession>
<reference evidence="1 2" key="1">
    <citation type="journal article" date="2015" name="Genome Announc.">
        <title>Genome Sequences of Six Paenibacillus larvae Siphoviridae Phages.</title>
        <authorList>
            <person name="Carson S."/>
            <person name="Bruff E."/>
            <person name="DeFoor W."/>
            <person name="Dums J."/>
            <person name="Groth A."/>
            <person name="Hatfield T."/>
            <person name="Iyer A."/>
            <person name="Joshi K."/>
            <person name="McAdams S."/>
            <person name="Miles D."/>
            <person name="Miller D."/>
            <person name="Oufkir A."/>
            <person name="Raynor B."/>
            <person name="Riley S."/>
            <person name="Roland S."/>
            <person name="Rozier H."/>
            <person name="Talley S."/>
            <person name="Miller E.S."/>
        </authorList>
    </citation>
    <scope>NUCLEOTIDE SEQUENCE [LARGE SCALE GENOMIC DNA]</scope>
</reference>
<dbReference type="OrthoDB" id="3609at10239"/>
<gene>
    <name evidence="1" type="ORF">LILY_19</name>
</gene>
<dbReference type="KEGG" id="vg:26629197"/>
<keyword evidence="2" id="KW-1185">Reference proteome</keyword>
<protein>
    <submittedName>
        <fullName evidence="1">Late control protein</fullName>
    </submittedName>
</protein>
<dbReference type="RefSeq" id="YP_009202225.1">
    <property type="nucleotide sequence ID" value="NC_028841.1"/>
</dbReference>
<dbReference type="EMBL" id="KP296792">
    <property type="protein sequence ID" value="AJK27743.1"/>
    <property type="molecule type" value="Genomic_DNA"/>
</dbReference>
<sequence>MTEIFDARRATVTIDYNGVDITTELSRFLIEFTYTDAPPGQLDEISITLEDKGQKWQGPWNPTEDDQVIAAIRTYHWRWTDDFQYYPTGVFYVDTFDFDGPPDKVSIKAVSLPVSSFIRQEQQTRVWEEISLRAIAQDIAGRAGLDLGYYATDNPHYERLDQNEQSDLGFLNETALKEGISVKLTGGQLVLFDEADYEKADPVATLVRGDDRILTYSFSWGTSYKAYRACVLTYTNNEDETISATFIPPGAPENGPVLRVNEQVDSYAEAMRVAKNRLREKNKEAGKASISLVGDARFSSAITLNMSGWGRFDGKYITESVTHKVGSSGYTTDLEIRKVLGW</sequence>
<dbReference type="SUPFAM" id="SSF69279">
    <property type="entry name" value="Phage tail proteins"/>
    <property type="match status" value="1"/>
</dbReference>
<evidence type="ECO:0000313" key="1">
    <source>
        <dbReference type="EMBL" id="AJK27743.1"/>
    </source>
</evidence>
<dbReference type="Proteomes" id="UP000032129">
    <property type="component" value="Segment"/>
</dbReference>
<evidence type="ECO:0000313" key="2">
    <source>
        <dbReference type="Proteomes" id="UP000032129"/>
    </source>
</evidence>
<proteinExistence type="predicted"/>
<dbReference type="GeneID" id="26629197"/>
<name>A0A0C5AJ59_9CAUD</name>